<evidence type="ECO:0000313" key="2">
    <source>
        <dbReference type="EMBL" id="MFC3575178.1"/>
    </source>
</evidence>
<reference evidence="3" key="1">
    <citation type="journal article" date="2019" name="Int. J. Syst. Evol. Microbiol.">
        <title>The Global Catalogue of Microorganisms (GCM) 10K type strain sequencing project: providing services to taxonomists for standard genome sequencing and annotation.</title>
        <authorList>
            <consortium name="The Broad Institute Genomics Platform"/>
            <consortium name="The Broad Institute Genome Sequencing Center for Infectious Disease"/>
            <person name="Wu L."/>
            <person name="Ma J."/>
        </authorList>
    </citation>
    <scope>NUCLEOTIDE SEQUENCE [LARGE SCALE GENOMIC DNA]</scope>
    <source>
        <strain evidence="3">CGMCC 4.7035</strain>
    </source>
</reference>
<name>A0ABV7SE00_9ACTN</name>
<proteinExistence type="predicted"/>
<protein>
    <submittedName>
        <fullName evidence="2">Uncharacterized protein</fullName>
    </submittedName>
</protein>
<gene>
    <name evidence="2" type="ORF">ACFOZ0_18225</name>
</gene>
<dbReference type="EMBL" id="JBHRWR010000010">
    <property type="protein sequence ID" value="MFC3575178.1"/>
    <property type="molecule type" value="Genomic_DNA"/>
</dbReference>
<accession>A0ABV7SE00</accession>
<organism evidence="2 3">
    <name type="scientific">Streptomyces yaanensis</name>
    <dbReference type="NCBI Taxonomy" id="1142239"/>
    <lineage>
        <taxon>Bacteria</taxon>
        <taxon>Bacillati</taxon>
        <taxon>Actinomycetota</taxon>
        <taxon>Actinomycetes</taxon>
        <taxon>Kitasatosporales</taxon>
        <taxon>Streptomycetaceae</taxon>
        <taxon>Streptomyces</taxon>
    </lineage>
</organism>
<dbReference type="RefSeq" id="WP_310771065.1">
    <property type="nucleotide sequence ID" value="NZ_JBHRWR010000010.1"/>
</dbReference>
<evidence type="ECO:0000313" key="3">
    <source>
        <dbReference type="Proteomes" id="UP001595701"/>
    </source>
</evidence>
<evidence type="ECO:0000256" key="1">
    <source>
        <dbReference type="SAM" id="MobiDB-lite"/>
    </source>
</evidence>
<dbReference type="Proteomes" id="UP001595701">
    <property type="component" value="Unassembled WGS sequence"/>
</dbReference>
<sequence>MVNATAAGTHRFDEVSAQAARPTGRHLVIEDLDASGQSDVVLFCVTWTPFPMSEAPGRFAA</sequence>
<feature type="region of interest" description="Disordered" evidence="1">
    <location>
        <begin position="1"/>
        <end position="20"/>
    </location>
</feature>
<keyword evidence="3" id="KW-1185">Reference proteome</keyword>
<comment type="caution">
    <text evidence="2">The sequence shown here is derived from an EMBL/GenBank/DDBJ whole genome shotgun (WGS) entry which is preliminary data.</text>
</comment>